<keyword evidence="2" id="KW-1185">Reference proteome</keyword>
<sequence>MADGEVYVIDRVITRPGRGREFVDRYLAEYAPGARERGMTLLNVLVSPPIWYADAPNTVTVTWSLPSARAWWEMTWKARPDPAVGAWWDGVADLIAERDRSAAAAYDDVERLCDV</sequence>
<evidence type="ECO:0008006" key="3">
    <source>
        <dbReference type="Google" id="ProtNLM"/>
    </source>
</evidence>
<evidence type="ECO:0000313" key="1">
    <source>
        <dbReference type="EMBL" id="MDN4520091.1"/>
    </source>
</evidence>
<organism evidence="1 2">
    <name type="scientific">Mycolicibacterium austroafricanum</name>
    <name type="common">Mycobacterium austroafricanum</name>
    <dbReference type="NCBI Taxonomy" id="39687"/>
    <lineage>
        <taxon>Bacteria</taxon>
        <taxon>Bacillati</taxon>
        <taxon>Actinomycetota</taxon>
        <taxon>Actinomycetes</taxon>
        <taxon>Mycobacteriales</taxon>
        <taxon>Mycobacteriaceae</taxon>
        <taxon>Mycolicibacterium</taxon>
    </lineage>
</organism>
<proteinExistence type="predicted"/>
<name>A0ABT8HH59_MYCAO</name>
<dbReference type="EMBL" id="JAUHTC010000066">
    <property type="protein sequence ID" value="MDN4520091.1"/>
    <property type="molecule type" value="Genomic_DNA"/>
</dbReference>
<gene>
    <name evidence="1" type="ORF">QYF68_20045</name>
</gene>
<reference evidence="1" key="1">
    <citation type="submission" date="2023-07" db="EMBL/GenBank/DDBJ databases">
        <title>Degradation of tert-butanol by M. austroafricanum TBA100.</title>
        <authorList>
            <person name="Helbich S."/>
            <person name="Vainshtein Y."/>
        </authorList>
    </citation>
    <scope>NUCLEOTIDE SEQUENCE</scope>
    <source>
        <strain evidence="1">TBA100</strain>
    </source>
</reference>
<comment type="caution">
    <text evidence="1">The sequence shown here is derived from an EMBL/GenBank/DDBJ whole genome shotgun (WGS) entry which is preliminary data.</text>
</comment>
<dbReference type="Proteomes" id="UP001172687">
    <property type="component" value="Unassembled WGS sequence"/>
</dbReference>
<dbReference type="RefSeq" id="WP_011780100.1">
    <property type="nucleotide sequence ID" value="NZ_CP070380.1"/>
</dbReference>
<protein>
    <recommendedName>
        <fullName evidence="3">Superfamily II DNA helicase</fullName>
    </recommendedName>
</protein>
<accession>A0ABT8HH59</accession>
<evidence type="ECO:0000313" key="2">
    <source>
        <dbReference type="Proteomes" id="UP001172687"/>
    </source>
</evidence>